<organism evidence="2 3">
    <name type="scientific">Zootermopsis nevadensis</name>
    <name type="common">Dampwood termite</name>
    <dbReference type="NCBI Taxonomy" id="136037"/>
    <lineage>
        <taxon>Eukaryota</taxon>
        <taxon>Metazoa</taxon>
        <taxon>Ecdysozoa</taxon>
        <taxon>Arthropoda</taxon>
        <taxon>Hexapoda</taxon>
        <taxon>Insecta</taxon>
        <taxon>Pterygota</taxon>
        <taxon>Neoptera</taxon>
        <taxon>Polyneoptera</taxon>
        <taxon>Dictyoptera</taxon>
        <taxon>Blattodea</taxon>
        <taxon>Blattoidea</taxon>
        <taxon>Termitoidae</taxon>
        <taxon>Termopsidae</taxon>
        <taxon>Zootermopsis</taxon>
    </lineage>
</organism>
<reference evidence="2 3" key="1">
    <citation type="journal article" date="2014" name="Nat. Commun.">
        <title>Molecular traces of alternative social organization in a termite genome.</title>
        <authorList>
            <person name="Terrapon N."/>
            <person name="Li C."/>
            <person name="Robertson H.M."/>
            <person name="Ji L."/>
            <person name="Meng X."/>
            <person name="Booth W."/>
            <person name="Chen Z."/>
            <person name="Childers C.P."/>
            <person name="Glastad K.M."/>
            <person name="Gokhale K."/>
            <person name="Gowin J."/>
            <person name="Gronenberg W."/>
            <person name="Hermansen R.A."/>
            <person name="Hu H."/>
            <person name="Hunt B.G."/>
            <person name="Huylmans A.K."/>
            <person name="Khalil S.M."/>
            <person name="Mitchell R.D."/>
            <person name="Munoz-Torres M.C."/>
            <person name="Mustard J.A."/>
            <person name="Pan H."/>
            <person name="Reese J.T."/>
            <person name="Scharf M.E."/>
            <person name="Sun F."/>
            <person name="Vogel H."/>
            <person name="Xiao J."/>
            <person name="Yang W."/>
            <person name="Yang Z."/>
            <person name="Yang Z."/>
            <person name="Zhou J."/>
            <person name="Zhu J."/>
            <person name="Brent C.S."/>
            <person name="Elsik C.G."/>
            <person name="Goodisman M.A."/>
            <person name="Liberles D.A."/>
            <person name="Roe R.M."/>
            <person name="Vargo E.L."/>
            <person name="Vilcinskas A."/>
            <person name="Wang J."/>
            <person name="Bornberg-Bauer E."/>
            <person name="Korb J."/>
            <person name="Zhang G."/>
            <person name="Liebig J."/>
        </authorList>
    </citation>
    <scope>NUCLEOTIDE SEQUENCE [LARGE SCALE GENOMIC DNA]</scope>
    <source>
        <tissue evidence="2">Whole organism</tissue>
    </source>
</reference>
<protein>
    <submittedName>
        <fullName evidence="2">Uncharacterized protein</fullName>
    </submittedName>
</protein>
<keyword evidence="3" id="KW-1185">Reference proteome</keyword>
<evidence type="ECO:0000313" key="3">
    <source>
        <dbReference type="Proteomes" id="UP000027135"/>
    </source>
</evidence>
<accession>A0A067QU40</accession>
<evidence type="ECO:0000313" key="2">
    <source>
        <dbReference type="EMBL" id="KDR07593.1"/>
    </source>
</evidence>
<dbReference type="AlphaFoldDB" id="A0A067QU40"/>
<dbReference type="InParanoid" id="A0A067QU40"/>
<dbReference type="Proteomes" id="UP000027135">
    <property type="component" value="Unassembled WGS sequence"/>
</dbReference>
<evidence type="ECO:0000256" key="1">
    <source>
        <dbReference type="SAM" id="Phobius"/>
    </source>
</evidence>
<dbReference type="EMBL" id="KK853444">
    <property type="protein sequence ID" value="KDR07593.1"/>
    <property type="molecule type" value="Genomic_DNA"/>
</dbReference>
<keyword evidence="1" id="KW-0472">Membrane</keyword>
<sequence>MRVINNNTLIRLVMLVRRYIVGRVTIWVQRQGGWAVVLQQSVINAYRIAVTLFCCFGIVAICAYIRNNRR</sequence>
<proteinExistence type="predicted"/>
<name>A0A067QU40_ZOONE</name>
<feature type="transmembrane region" description="Helical" evidence="1">
    <location>
        <begin position="45"/>
        <end position="65"/>
    </location>
</feature>
<keyword evidence="1" id="KW-0812">Transmembrane</keyword>
<gene>
    <name evidence="2" type="ORF">L798_02939</name>
</gene>
<keyword evidence="1" id="KW-1133">Transmembrane helix</keyword>